<sequence>MEEDDSTQYELILGGLKAETLYSVSVAAYTTKGDGAHSKAKLVRTTGIVPGPPSLWVRPQSATSVVVRWSPPLDCPETAPDNRGTPLEIKGYHLQYGLKNSSLNTTEDFSPRERNFTVGNLTPGSSYLFVLAAINRVGYGDAAQQEIDIPISPPSGYPKLTDFVNATCCSLQFFWLPLAPDECNSVITEYTVAYKQAAAPRLSADPVPSVSPAPSAPPWLITLPASESSYTIVGLNHSTAYEVQLRAHNKAGPGPFSPALLCLTLAFETGRPGEHLSASKHWFSFTSPPVSYGGYLKTFL</sequence>
<dbReference type="PROSITE" id="PS50853">
    <property type="entry name" value="FN3"/>
    <property type="match status" value="3"/>
</dbReference>
<feature type="domain" description="Fibronectin type-III" evidence="2">
    <location>
        <begin position="49"/>
        <end position="155"/>
    </location>
</feature>
<dbReference type="Proteomes" id="UP000822369">
    <property type="component" value="Chromosome 5"/>
</dbReference>
<organism evidence="3 4">
    <name type="scientific">Nothobranchius furzeri</name>
    <name type="common">Turquoise killifish</name>
    <dbReference type="NCBI Taxonomy" id="105023"/>
    <lineage>
        <taxon>Eukaryota</taxon>
        <taxon>Metazoa</taxon>
        <taxon>Chordata</taxon>
        <taxon>Craniata</taxon>
        <taxon>Vertebrata</taxon>
        <taxon>Euteleostomi</taxon>
        <taxon>Actinopterygii</taxon>
        <taxon>Neopterygii</taxon>
        <taxon>Teleostei</taxon>
        <taxon>Neoteleostei</taxon>
        <taxon>Acanthomorphata</taxon>
        <taxon>Ovalentaria</taxon>
        <taxon>Atherinomorphae</taxon>
        <taxon>Cyprinodontiformes</taxon>
        <taxon>Nothobranchiidae</taxon>
        <taxon>Nothobranchius</taxon>
    </lineage>
</organism>
<dbReference type="SMART" id="SM00060">
    <property type="entry name" value="FN3"/>
    <property type="match status" value="2"/>
</dbReference>
<proteinExistence type="predicted"/>
<dbReference type="SUPFAM" id="SSF49265">
    <property type="entry name" value="Fibronectin type III"/>
    <property type="match status" value="2"/>
</dbReference>
<reference evidence="3" key="1">
    <citation type="submission" date="2020-03" db="EMBL/GenBank/DDBJ databases">
        <title>Intra-Species Differences in Population Size shape Life History and Genome Evolution.</title>
        <authorList>
            <person name="Willemsen D."/>
            <person name="Cui R."/>
            <person name="Valenzano D.R."/>
        </authorList>
    </citation>
    <scope>NUCLEOTIDE SEQUENCE</scope>
    <source>
        <strain evidence="3">GRZ</strain>
        <tissue evidence="3">Whole</tissue>
    </source>
</reference>
<dbReference type="PRINTS" id="PR00014">
    <property type="entry name" value="FNTYPEIII"/>
</dbReference>
<dbReference type="InterPro" id="IPR013783">
    <property type="entry name" value="Ig-like_fold"/>
</dbReference>
<keyword evidence="3" id="KW-0675">Receptor</keyword>
<dbReference type="Gene3D" id="2.60.40.10">
    <property type="entry name" value="Immunoglobulins"/>
    <property type="match status" value="3"/>
</dbReference>
<dbReference type="CDD" id="cd00063">
    <property type="entry name" value="FN3"/>
    <property type="match status" value="3"/>
</dbReference>
<evidence type="ECO:0000313" key="3">
    <source>
        <dbReference type="EMBL" id="KAF7222769.1"/>
    </source>
</evidence>
<dbReference type="AlphaFoldDB" id="A0A9D2YNR6"/>
<name>A0A9D2YNR6_NOTFU</name>
<dbReference type="EMBL" id="JAAVVJ010000005">
    <property type="protein sequence ID" value="KAF7222769.1"/>
    <property type="molecule type" value="Genomic_DNA"/>
</dbReference>
<evidence type="ECO:0000313" key="4">
    <source>
        <dbReference type="Proteomes" id="UP000822369"/>
    </source>
</evidence>
<protein>
    <submittedName>
        <fullName evidence="3">Receptor-type tyrosine-protein phosphatase delta-like</fullName>
    </submittedName>
</protein>
<dbReference type="OMA" id="SASKHWF"/>
<dbReference type="PANTHER" id="PTHR13817:SF73">
    <property type="entry name" value="FIBRONECTIN TYPE-III DOMAIN-CONTAINING PROTEIN"/>
    <property type="match status" value="1"/>
</dbReference>
<accession>A0A9D2YNR6</accession>
<feature type="domain" description="Fibronectin type-III" evidence="2">
    <location>
        <begin position="1"/>
        <end position="48"/>
    </location>
</feature>
<dbReference type="KEGG" id="nfu:107384126"/>
<dbReference type="InterPro" id="IPR050964">
    <property type="entry name" value="Striated_Muscle_Regulatory"/>
</dbReference>
<evidence type="ECO:0000256" key="1">
    <source>
        <dbReference type="ARBA" id="ARBA00022737"/>
    </source>
</evidence>
<gene>
    <name evidence="3" type="ORF">G4P62_009194</name>
</gene>
<dbReference type="InterPro" id="IPR003961">
    <property type="entry name" value="FN3_dom"/>
</dbReference>
<dbReference type="PANTHER" id="PTHR13817">
    <property type="entry name" value="TITIN"/>
    <property type="match status" value="1"/>
</dbReference>
<dbReference type="InterPro" id="IPR036116">
    <property type="entry name" value="FN3_sf"/>
</dbReference>
<dbReference type="Pfam" id="PF00041">
    <property type="entry name" value="fn3"/>
    <property type="match status" value="2"/>
</dbReference>
<comment type="caution">
    <text evidence="3">The sequence shown here is derived from an EMBL/GenBank/DDBJ whole genome shotgun (WGS) entry which is preliminary data.</text>
</comment>
<evidence type="ECO:0000259" key="2">
    <source>
        <dbReference type="PROSITE" id="PS50853"/>
    </source>
</evidence>
<feature type="domain" description="Fibronectin type-III" evidence="2">
    <location>
        <begin position="157"/>
        <end position="267"/>
    </location>
</feature>
<keyword evidence="1" id="KW-0677">Repeat</keyword>